<evidence type="ECO:0000256" key="1">
    <source>
        <dbReference type="ARBA" id="ARBA00004141"/>
    </source>
</evidence>
<evidence type="ECO:0000256" key="4">
    <source>
        <dbReference type="ARBA" id="ARBA00023136"/>
    </source>
</evidence>
<dbReference type="Pfam" id="PF05154">
    <property type="entry name" value="TM2"/>
    <property type="match status" value="1"/>
</dbReference>
<dbReference type="RefSeq" id="WP_116539302.1">
    <property type="nucleotide sequence ID" value="NZ_QAYL01000001.1"/>
</dbReference>
<accession>A0A3E1HLC4</accession>
<dbReference type="AlphaFoldDB" id="A0A3E1HLC4"/>
<dbReference type="OrthoDB" id="2004788at2"/>
<comment type="subcellular location">
    <subcellularLocation>
        <location evidence="1">Membrane</location>
        <topology evidence="1">Multi-pass membrane protein</topology>
    </subcellularLocation>
</comment>
<feature type="transmembrane region" description="Helical" evidence="5">
    <location>
        <begin position="87"/>
        <end position="114"/>
    </location>
</feature>
<keyword evidence="4 5" id="KW-0472">Membrane</keyword>
<keyword evidence="3 5" id="KW-1133">Transmembrane helix</keyword>
<proteinExistence type="predicted"/>
<comment type="caution">
    <text evidence="7">The sequence shown here is derived from an EMBL/GenBank/DDBJ whole genome shotgun (WGS) entry which is preliminary data.</text>
</comment>
<evidence type="ECO:0000259" key="6">
    <source>
        <dbReference type="Pfam" id="PF05154"/>
    </source>
</evidence>
<dbReference type="GO" id="GO:0016020">
    <property type="term" value="C:membrane"/>
    <property type="evidence" value="ECO:0007669"/>
    <property type="project" value="UniProtKB-SubCell"/>
</dbReference>
<evidence type="ECO:0000256" key="2">
    <source>
        <dbReference type="ARBA" id="ARBA00022692"/>
    </source>
</evidence>
<organism evidence="7 8">
    <name type="scientific">Mycobacterium uberis</name>
    <dbReference type="NCBI Taxonomy" id="2162698"/>
    <lineage>
        <taxon>Bacteria</taxon>
        <taxon>Bacillati</taxon>
        <taxon>Actinomycetota</taxon>
        <taxon>Actinomycetes</taxon>
        <taxon>Mycobacteriales</taxon>
        <taxon>Mycobacteriaceae</taxon>
        <taxon>Mycobacterium</taxon>
    </lineage>
</organism>
<evidence type="ECO:0000256" key="3">
    <source>
        <dbReference type="ARBA" id="ARBA00022989"/>
    </source>
</evidence>
<dbReference type="InterPro" id="IPR007829">
    <property type="entry name" value="TM2"/>
</dbReference>
<feature type="transmembrane region" description="Helical" evidence="5">
    <location>
        <begin position="61"/>
        <end position="81"/>
    </location>
</feature>
<feature type="domain" description="TM2" evidence="6">
    <location>
        <begin position="56"/>
        <end position="107"/>
    </location>
</feature>
<evidence type="ECO:0000313" key="8">
    <source>
        <dbReference type="Proteomes" id="UP000258522"/>
    </source>
</evidence>
<gene>
    <name evidence="7" type="ORF">MUBE_01610</name>
</gene>
<protein>
    <recommendedName>
        <fullName evidence="6">TM2 domain-containing protein</fullName>
    </recommendedName>
</protein>
<evidence type="ECO:0000313" key="7">
    <source>
        <dbReference type="EMBL" id="RFD27310.1"/>
    </source>
</evidence>
<dbReference type="Proteomes" id="UP000258522">
    <property type="component" value="Unassembled WGS sequence"/>
</dbReference>
<evidence type="ECO:0000256" key="5">
    <source>
        <dbReference type="SAM" id="Phobius"/>
    </source>
</evidence>
<sequence>MTDQLWSDPTGSGFTPPPGYPSGYSPSYPHYPGSVSYLDPAAPWGRHPVTGQPLSDKSKTVAGLLQLFDAIGIVGISRIYLGGTGLGIAQLLVVLCTCGLGTVVWGVVDALLILTEKVSDPSGRPLFDGT</sequence>
<keyword evidence="2 5" id="KW-0812">Transmembrane</keyword>
<keyword evidence="8" id="KW-1185">Reference proteome</keyword>
<reference evidence="7 8" key="1">
    <citation type="submission" date="2018-07" db="EMBL/GenBank/DDBJ databases">
        <title>Whole genome sequence of Mycobacterium uberis.</title>
        <authorList>
            <person name="Benjak A."/>
        </authorList>
    </citation>
    <scope>NUCLEOTIDE SEQUENCE [LARGE SCALE GENOMIC DNA]</scope>
    <source>
        <strain evidence="7 8">Jura</strain>
    </source>
</reference>
<dbReference type="EMBL" id="QAYL01000001">
    <property type="protein sequence ID" value="RFD27310.1"/>
    <property type="molecule type" value="Genomic_DNA"/>
</dbReference>
<name>A0A3E1HLC4_9MYCO</name>